<dbReference type="InterPro" id="IPR011990">
    <property type="entry name" value="TPR-like_helical_dom_sf"/>
</dbReference>
<dbReference type="InterPro" id="IPR019734">
    <property type="entry name" value="TPR_rpt"/>
</dbReference>
<sequence length="647" mass="70985">MHLTGTIGLQILVAEATNALEETSSGIRYSPGKQTSRKLYARLLRVNNGTGARCNRHDKRGSDISSVRAVDRARGRNRVLNESTSKVLVFLGMLVLGVDGRKKSPCENNSLQAPVDSSLRSRGGQHPPRARDLWHSLRGALPRQGRDERARVGAWRCGFPSTAWRSTYAAGKIIAIKEPRFKRGSTDGVLFIRVDDPSSIQDISSFAASDTTSSRPGNDYAAANSLKAEGNHFFGLKNWSKAIDLYSQCVKRCEAALARGSIAGDMENALRVGVLLPSGPETRRSGGFKQRAQDRWWPVKSTSRKARALEGLQEFEKAVHWLEKALELSPGSSTRMLGACKACDQQSKTGELDIDIFLLQENLDPAPKCSDFVGPVELIAADFDDSGCGVRLFATKDVKAAELLVVSRALATGDYKTTAEPGSLEVAMAEKQQASEEDRQKPQLLQGDGTVDVPRLWGCHRSCGTSALSGSGRPLEICVPLQAVSARELSQDTSAGQGGKLRGRDQQDPVQVNQDWCWSGAEKKLQLVDGDEHKCWLRASYTLAYFVAAVYLELLVNSPERICSGKELLKATVGSRKCDLKDVVKVWYNHVQMVIRSTPAHFDMVTDFNVPVSLVTMRKKVNRGLTLSFAMRQIRAKKMLLARRVGV</sequence>
<dbReference type="SUPFAM" id="SSF48452">
    <property type="entry name" value="TPR-like"/>
    <property type="match status" value="1"/>
</dbReference>
<dbReference type="InterPro" id="IPR053209">
    <property type="entry name" value="Gramillin-biosynth_MTr"/>
</dbReference>
<evidence type="ECO:0000313" key="4">
    <source>
        <dbReference type="Proteomes" id="UP000001514"/>
    </source>
</evidence>
<evidence type="ECO:0000313" key="3">
    <source>
        <dbReference type="EMBL" id="EFJ30450.1"/>
    </source>
</evidence>
<dbReference type="STRING" id="88036.D8RB90"/>
<accession>D8RB90</accession>
<dbReference type="InParanoid" id="D8RB90"/>
<dbReference type="SMART" id="SM00028">
    <property type="entry name" value="TPR"/>
    <property type="match status" value="2"/>
</dbReference>
<keyword evidence="1" id="KW-0802">TPR repeat</keyword>
<feature type="repeat" description="TPR" evidence="1">
    <location>
        <begin position="299"/>
        <end position="332"/>
    </location>
</feature>
<feature type="region of interest" description="Disordered" evidence="2">
    <location>
        <begin position="429"/>
        <end position="449"/>
    </location>
</feature>
<dbReference type="Gramene" id="EFJ30450">
    <property type="protein sequence ID" value="EFJ30450"/>
    <property type="gene ID" value="SELMODRAFT_409373"/>
</dbReference>
<gene>
    <name evidence="3" type="ORF">SELMODRAFT_409373</name>
</gene>
<organism evidence="4">
    <name type="scientific">Selaginella moellendorffii</name>
    <name type="common">Spikemoss</name>
    <dbReference type="NCBI Taxonomy" id="88036"/>
    <lineage>
        <taxon>Eukaryota</taxon>
        <taxon>Viridiplantae</taxon>
        <taxon>Streptophyta</taxon>
        <taxon>Embryophyta</taxon>
        <taxon>Tracheophyta</taxon>
        <taxon>Lycopodiopsida</taxon>
        <taxon>Selaginellales</taxon>
        <taxon>Selaginellaceae</taxon>
        <taxon>Selaginella</taxon>
    </lineage>
</organism>
<protein>
    <submittedName>
        <fullName evidence="3">Uncharacterized protein</fullName>
    </submittedName>
</protein>
<name>D8RB90_SELML</name>
<evidence type="ECO:0000256" key="2">
    <source>
        <dbReference type="SAM" id="MobiDB-lite"/>
    </source>
</evidence>
<dbReference type="KEGG" id="smo:SELMODRAFT_409373"/>
<dbReference type="PANTHER" id="PTHR47643">
    <property type="entry name" value="TPR DOMAIN PROTEIN (AFU_ORTHOLOGUE AFUA_5G12710)"/>
    <property type="match status" value="1"/>
</dbReference>
<dbReference type="PROSITE" id="PS50005">
    <property type="entry name" value="TPR"/>
    <property type="match status" value="1"/>
</dbReference>
<dbReference type="PANTHER" id="PTHR47643:SF2">
    <property type="entry name" value="TPR DOMAIN PROTEIN (AFU_ORTHOLOGUE AFUA_5G12710)"/>
    <property type="match status" value="1"/>
</dbReference>
<keyword evidence="4" id="KW-1185">Reference proteome</keyword>
<dbReference type="Proteomes" id="UP000001514">
    <property type="component" value="Unassembled WGS sequence"/>
</dbReference>
<dbReference type="EMBL" id="GL377575">
    <property type="protein sequence ID" value="EFJ30450.1"/>
    <property type="molecule type" value="Genomic_DNA"/>
</dbReference>
<dbReference type="HOGENOM" id="CLU_423590_0_0_1"/>
<evidence type="ECO:0000256" key="1">
    <source>
        <dbReference type="PROSITE-ProRule" id="PRU00339"/>
    </source>
</evidence>
<proteinExistence type="predicted"/>
<reference evidence="3 4" key="1">
    <citation type="journal article" date="2011" name="Science">
        <title>The Selaginella genome identifies genetic changes associated with the evolution of vascular plants.</title>
        <authorList>
            <person name="Banks J.A."/>
            <person name="Nishiyama T."/>
            <person name="Hasebe M."/>
            <person name="Bowman J.L."/>
            <person name="Gribskov M."/>
            <person name="dePamphilis C."/>
            <person name="Albert V.A."/>
            <person name="Aono N."/>
            <person name="Aoyama T."/>
            <person name="Ambrose B.A."/>
            <person name="Ashton N.W."/>
            <person name="Axtell M.J."/>
            <person name="Barker E."/>
            <person name="Barker M.S."/>
            <person name="Bennetzen J.L."/>
            <person name="Bonawitz N.D."/>
            <person name="Chapple C."/>
            <person name="Cheng C."/>
            <person name="Correa L.G."/>
            <person name="Dacre M."/>
            <person name="DeBarry J."/>
            <person name="Dreyer I."/>
            <person name="Elias M."/>
            <person name="Engstrom E.M."/>
            <person name="Estelle M."/>
            <person name="Feng L."/>
            <person name="Finet C."/>
            <person name="Floyd S.K."/>
            <person name="Frommer W.B."/>
            <person name="Fujita T."/>
            <person name="Gramzow L."/>
            <person name="Gutensohn M."/>
            <person name="Harholt J."/>
            <person name="Hattori M."/>
            <person name="Heyl A."/>
            <person name="Hirai T."/>
            <person name="Hiwatashi Y."/>
            <person name="Ishikawa M."/>
            <person name="Iwata M."/>
            <person name="Karol K.G."/>
            <person name="Koehler B."/>
            <person name="Kolukisaoglu U."/>
            <person name="Kubo M."/>
            <person name="Kurata T."/>
            <person name="Lalonde S."/>
            <person name="Li K."/>
            <person name="Li Y."/>
            <person name="Litt A."/>
            <person name="Lyons E."/>
            <person name="Manning G."/>
            <person name="Maruyama T."/>
            <person name="Michael T.P."/>
            <person name="Mikami K."/>
            <person name="Miyazaki S."/>
            <person name="Morinaga S."/>
            <person name="Murata T."/>
            <person name="Mueller-Roeber B."/>
            <person name="Nelson D.R."/>
            <person name="Obara M."/>
            <person name="Oguri Y."/>
            <person name="Olmstead R.G."/>
            <person name="Onodera N."/>
            <person name="Petersen B.L."/>
            <person name="Pils B."/>
            <person name="Prigge M."/>
            <person name="Rensing S.A."/>
            <person name="Riano-Pachon D.M."/>
            <person name="Roberts A.W."/>
            <person name="Sato Y."/>
            <person name="Scheller H.V."/>
            <person name="Schulz B."/>
            <person name="Schulz C."/>
            <person name="Shakirov E.V."/>
            <person name="Shibagaki N."/>
            <person name="Shinohara N."/>
            <person name="Shippen D.E."/>
            <person name="Soerensen I."/>
            <person name="Sotooka R."/>
            <person name="Sugimoto N."/>
            <person name="Sugita M."/>
            <person name="Sumikawa N."/>
            <person name="Tanurdzic M."/>
            <person name="Theissen G."/>
            <person name="Ulvskov P."/>
            <person name="Wakazuki S."/>
            <person name="Weng J.K."/>
            <person name="Willats W.W."/>
            <person name="Wipf D."/>
            <person name="Wolf P.G."/>
            <person name="Yang L."/>
            <person name="Zimmer A.D."/>
            <person name="Zhu Q."/>
            <person name="Mitros T."/>
            <person name="Hellsten U."/>
            <person name="Loque D."/>
            <person name="Otillar R."/>
            <person name="Salamov A."/>
            <person name="Schmutz J."/>
            <person name="Shapiro H."/>
            <person name="Lindquist E."/>
            <person name="Lucas S."/>
            <person name="Rokhsar D."/>
            <person name="Grigoriev I.V."/>
        </authorList>
    </citation>
    <scope>NUCLEOTIDE SEQUENCE [LARGE SCALE GENOMIC DNA]</scope>
</reference>
<dbReference type="Gene3D" id="1.25.40.10">
    <property type="entry name" value="Tetratricopeptide repeat domain"/>
    <property type="match status" value="1"/>
</dbReference>
<feature type="region of interest" description="Disordered" evidence="2">
    <location>
        <begin position="105"/>
        <end position="131"/>
    </location>
</feature>
<dbReference type="AlphaFoldDB" id="D8RB90"/>